<protein>
    <recommendedName>
        <fullName evidence="7">ABC3 transporter permease C-terminal domain-containing protein</fullName>
    </recommendedName>
</protein>
<feature type="transmembrane region" description="Helical" evidence="6">
    <location>
        <begin position="213"/>
        <end position="239"/>
    </location>
</feature>
<keyword evidence="4 6" id="KW-1133">Transmembrane helix</keyword>
<accession>A0A4Y3VR95</accession>
<reference evidence="8 9" key="1">
    <citation type="submission" date="2019-06" db="EMBL/GenBank/DDBJ databases">
        <title>Whole genome shotgun sequence of Streptomyces spinoverrucosus NBRC 14228.</title>
        <authorList>
            <person name="Hosoyama A."/>
            <person name="Uohara A."/>
            <person name="Ohji S."/>
            <person name="Ichikawa N."/>
        </authorList>
    </citation>
    <scope>NUCLEOTIDE SEQUENCE [LARGE SCALE GENOMIC DNA]</scope>
    <source>
        <strain evidence="8 9">NBRC 14228</strain>
    </source>
</reference>
<dbReference type="Proteomes" id="UP000317881">
    <property type="component" value="Unassembled WGS sequence"/>
</dbReference>
<feature type="transmembrane region" description="Helical" evidence="6">
    <location>
        <begin position="561"/>
        <end position="585"/>
    </location>
</feature>
<gene>
    <name evidence="8" type="ORF">SSP24_62100</name>
</gene>
<keyword evidence="9" id="KW-1185">Reference proteome</keyword>
<dbReference type="GO" id="GO:0005886">
    <property type="term" value="C:plasma membrane"/>
    <property type="evidence" value="ECO:0007669"/>
    <property type="project" value="UniProtKB-SubCell"/>
</dbReference>
<evidence type="ECO:0000256" key="4">
    <source>
        <dbReference type="ARBA" id="ARBA00022989"/>
    </source>
</evidence>
<evidence type="ECO:0000256" key="5">
    <source>
        <dbReference type="ARBA" id="ARBA00023136"/>
    </source>
</evidence>
<feature type="transmembrane region" description="Helical" evidence="6">
    <location>
        <begin position="333"/>
        <end position="354"/>
    </location>
</feature>
<evidence type="ECO:0000256" key="2">
    <source>
        <dbReference type="ARBA" id="ARBA00022475"/>
    </source>
</evidence>
<comment type="caution">
    <text evidence="8">The sequence shown here is derived from an EMBL/GenBank/DDBJ whole genome shotgun (WGS) entry which is preliminary data.</text>
</comment>
<feature type="domain" description="ABC3 transporter permease C-terminal" evidence="7">
    <location>
        <begin position="173"/>
        <end position="279"/>
    </location>
</feature>
<sequence length="634" mass="65399">MSTTLLLLCVAMNLGFQHRTDRTDWRNPVESSRPVAVQAMGTTFTRGEPVTVVDVAQLPGRTAPALPGLDRFPAPGELWVSPALGDLLDRLPADRHPVPGTPTGTLGRAALAHPGDLVAVIGHRATDPAVTAERAPDPRRIGDIASPTRVASFTGTPLTDGMGGMYTLLARLATVLVIVPLLVLAASAARLSVSRRDQRLAALRLIGATPGRIAGLTAAEALLTGTAGALLGAVGYGLLLPVAASLPLAGGAWYSADLWIGGLPLLAVMAGVVALVVSSALAGLRQVVVGPLGVARRSRSRGASVVRAVVFVAVVAVYGWVTREYGSADVVALFAFAAVFLALAVIGPWVVRMLGRIVTALAKRPATLLAGRRLLDDPKAAWRIVSGLTLAGFVAGFFALLTVDSAPPWGGRPDQLAIAAPAHKVGQTRTQAEQRLHAAGVSAVVGVDDGFVATSPYDSRQITATISGGTAELDRARTALTGLTPDQYPLTTTDVNWSENRFTQDFTTITRVVLVVTFTVAITSAGITAAANVLDRRRTYALLHLAGTPLRVLDTARSRETLIPLTVLAGGALATGLLCGGSMTLAGGDSSLDARGLTVLAVCCAVGVGGILAAGGLSRPLLRSVTRYAGVRGE</sequence>
<keyword evidence="2" id="KW-1003">Cell membrane</keyword>
<feature type="transmembrane region" description="Helical" evidence="6">
    <location>
        <begin position="512"/>
        <end position="534"/>
    </location>
</feature>
<dbReference type="EMBL" id="BJND01000054">
    <property type="protein sequence ID" value="GEC08555.1"/>
    <property type="molecule type" value="Genomic_DNA"/>
</dbReference>
<dbReference type="Pfam" id="PF02687">
    <property type="entry name" value="FtsX"/>
    <property type="match status" value="1"/>
</dbReference>
<evidence type="ECO:0000313" key="9">
    <source>
        <dbReference type="Proteomes" id="UP000317881"/>
    </source>
</evidence>
<dbReference type="InterPro" id="IPR003838">
    <property type="entry name" value="ABC3_permease_C"/>
</dbReference>
<organism evidence="8 9">
    <name type="scientific">Streptomyces spinoverrucosus</name>
    <dbReference type="NCBI Taxonomy" id="284043"/>
    <lineage>
        <taxon>Bacteria</taxon>
        <taxon>Bacillati</taxon>
        <taxon>Actinomycetota</taxon>
        <taxon>Actinomycetes</taxon>
        <taxon>Kitasatosporales</taxon>
        <taxon>Streptomycetaceae</taxon>
        <taxon>Streptomyces</taxon>
    </lineage>
</organism>
<proteinExistence type="predicted"/>
<evidence type="ECO:0000256" key="3">
    <source>
        <dbReference type="ARBA" id="ARBA00022692"/>
    </source>
</evidence>
<feature type="transmembrane region" description="Helical" evidence="6">
    <location>
        <begin position="305"/>
        <end position="321"/>
    </location>
</feature>
<evidence type="ECO:0000256" key="1">
    <source>
        <dbReference type="ARBA" id="ARBA00004651"/>
    </source>
</evidence>
<feature type="transmembrane region" description="Helical" evidence="6">
    <location>
        <begin position="597"/>
        <end position="617"/>
    </location>
</feature>
<evidence type="ECO:0000313" key="8">
    <source>
        <dbReference type="EMBL" id="GEC08555.1"/>
    </source>
</evidence>
<evidence type="ECO:0000256" key="6">
    <source>
        <dbReference type="SAM" id="Phobius"/>
    </source>
</evidence>
<keyword evidence="3 6" id="KW-0812">Transmembrane</keyword>
<feature type="transmembrane region" description="Helical" evidence="6">
    <location>
        <begin position="168"/>
        <end position="193"/>
    </location>
</feature>
<feature type="transmembrane region" description="Helical" evidence="6">
    <location>
        <begin position="380"/>
        <end position="403"/>
    </location>
</feature>
<dbReference type="AlphaFoldDB" id="A0A4Y3VR95"/>
<evidence type="ECO:0000259" key="7">
    <source>
        <dbReference type="Pfam" id="PF02687"/>
    </source>
</evidence>
<name>A0A4Y3VR95_9ACTN</name>
<keyword evidence="5 6" id="KW-0472">Membrane</keyword>
<feature type="transmembrane region" description="Helical" evidence="6">
    <location>
        <begin position="259"/>
        <end position="284"/>
    </location>
</feature>
<comment type="subcellular location">
    <subcellularLocation>
        <location evidence="1">Cell membrane</location>
        <topology evidence="1">Multi-pass membrane protein</topology>
    </subcellularLocation>
</comment>